<evidence type="ECO:0000259" key="6">
    <source>
        <dbReference type="Pfam" id="PF04998"/>
    </source>
</evidence>
<dbReference type="GeneID" id="59350287"/>
<dbReference type="SUPFAM" id="SSF64484">
    <property type="entry name" value="beta and beta-prime subunits of DNA dependent RNA-polymerase"/>
    <property type="match status" value="1"/>
</dbReference>
<dbReference type="PANTHER" id="PTHR19376">
    <property type="entry name" value="DNA-DIRECTED RNA POLYMERASE"/>
    <property type="match status" value="1"/>
</dbReference>
<keyword evidence="3" id="KW-0808">Transferase</keyword>
<dbReference type="OrthoDB" id="3044741at2759"/>
<dbReference type="GO" id="GO:0003677">
    <property type="term" value="F:DNA binding"/>
    <property type="evidence" value="ECO:0007669"/>
    <property type="project" value="InterPro"/>
</dbReference>
<dbReference type="InterPro" id="IPR007081">
    <property type="entry name" value="RNA_pol_Rpb1_5"/>
</dbReference>
<reference evidence="7" key="1">
    <citation type="submission" date="2020-05" db="EMBL/GenBank/DDBJ databases">
        <title>Mycena genomes resolve the evolution of fungal bioluminescence.</title>
        <authorList>
            <person name="Tsai I.J."/>
        </authorList>
    </citation>
    <scope>NUCLEOTIDE SEQUENCE</scope>
    <source>
        <strain evidence="7">171206Taipei</strain>
    </source>
</reference>
<evidence type="ECO:0000256" key="3">
    <source>
        <dbReference type="ARBA" id="ARBA00022679"/>
    </source>
</evidence>
<gene>
    <name evidence="7" type="ORF">MIND_01121400</name>
</gene>
<keyword evidence="8" id="KW-1185">Reference proteome</keyword>
<evidence type="ECO:0000313" key="7">
    <source>
        <dbReference type="EMBL" id="KAF7293440.1"/>
    </source>
</evidence>
<dbReference type="EMBL" id="JACAZF010000010">
    <property type="protein sequence ID" value="KAF7293440.1"/>
    <property type="molecule type" value="Genomic_DNA"/>
</dbReference>
<keyword evidence="5" id="KW-0804">Transcription</keyword>
<evidence type="ECO:0000313" key="8">
    <source>
        <dbReference type="Proteomes" id="UP000636479"/>
    </source>
</evidence>
<evidence type="ECO:0000256" key="1">
    <source>
        <dbReference type="ARBA" id="ARBA00012418"/>
    </source>
</evidence>
<organism evidence="7 8">
    <name type="scientific">Mycena indigotica</name>
    <dbReference type="NCBI Taxonomy" id="2126181"/>
    <lineage>
        <taxon>Eukaryota</taxon>
        <taxon>Fungi</taxon>
        <taxon>Dikarya</taxon>
        <taxon>Basidiomycota</taxon>
        <taxon>Agaricomycotina</taxon>
        <taxon>Agaricomycetes</taxon>
        <taxon>Agaricomycetidae</taxon>
        <taxon>Agaricales</taxon>
        <taxon>Marasmiineae</taxon>
        <taxon>Mycenaceae</taxon>
        <taxon>Mycena</taxon>
    </lineage>
</organism>
<keyword evidence="4" id="KW-0548">Nucleotidyltransferase</keyword>
<dbReference type="PANTHER" id="PTHR19376:SF37">
    <property type="entry name" value="DNA-DIRECTED RNA POLYMERASE II SUBUNIT RPB1"/>
    <property type="match status" value="1"/>
</dbReference>
<dbReference type="EC" id="2.7.7.6" evidence="1"/>
<dbReference type="RefSeq" id="XP_037215603.1">
    <property type="nucleotide sequence ID" value="XM_037367771.1"/>
</dbReference>
<feature type="domain" description="RNA polymerase Rpb1" evidence="6">
    <location>
        <begin position="15"/>
        <end position="83"/>
    </location>
</feature>
<dbReference type="InterPro" id="IPR045867">
    <property type="entry name" value="DNA-dir_RpoC_beta_prime"/>
</dbReference>
<keyword evidence="2 7" id="KW-0240">DNA-directed RNA polymerase</keyword>
<comment type="caution">
    <text evidence="7">The sequence shown here is derived from an EMBL/GenBank/DDBJ whole genome shotgun (WGS) entry which is preliminary data.</text>
</comment>
<accession>A0A8H6S8W4</accession>
<dbReference type="GO" id="GO:0003899">
    <property type="term" value="F:DNA-directed RNA polymerase activity"/>
    <property type="evidence" value="ECO:0007669"/>
    <property type="project" value="UniProtKB-EC"/>
</dbReference>
<evidence type="ECO:0000256" key="2">
    <source>
        <dbReference type="ARBA" id="ARBA00022478"/>
    </source>
</evidence>
<dbReference type="GO" id="GO:0005665">
    <property type="term" value="C:RNA polymerase II, core complex"/>
    <property type="evidence" value="ECO:0007669"/>
    <property type="project" value="TreeGrafter"/>
</dbReference>
<dbReference type="AlphaFoldDB" id="A0A8H6S8W4"/>
<evidence type="ECO:0000256" key="5">
    <source>
        <dbReference type="ARBA" id="ARBA00023163"/>
    </source>
</evidence>
<sequence length="87" mass="9937">MAGSLFASERNGFWRRTVLCIDGVDFKRTYSNNCVEIFNVLGIEAARAAILKELRGVIEFDGSYVNYRHLAILCDLMTHRGSPMWLH</sequence>
<name>A0A8H6S8W4_9AGAR</name>
<proteinExistence type="predicted"/>
<protein>
    <recommendedName>
        <fullName evidence="1">DNA-directed RNA polymerase</fullName>
        <ecNumber evidence="1">2.7.7.6</ecNumber>
    </recommendedName>
</protein>
<dbReference type="Proteomes" id="UP000636479">
    <property type="component" value="Unassembled WGS sequence"/>
</dbReference>
<evidence type="ECO:0000256" key="4">
    <source>
        <dbReference type="ARBA" id="ARBA00022695"/>
    </source>
</evidence>
<dbReference type="GO" id="GO:0006351">
    <property type="term" value="P:DNA-templated transcription"/>
    <property type="evidence" value="ECO:0007669"/>
    <property type="project" value="InterPro"/>
</dbReference>
<dbReference type="Pfam" id="PF04998">
    <property type="entry name" value="RNA_pol_Rpb1_5"/>
    <property type="match status" value="1"/>
</dbReference>